<dbReference type="AlphaFoldDB" id="L0EV58"/>
<dbReference type="HOGENOM" id="CLU_3137315_0_0_5"/>
<name>L0EV58_LIBCB</name>
<proteinExistence type="predicted"/>
<dbReference type="KEGG" id="lcc:B488_02880"/>
<reference evidence="1 2" key="1">
    <citation type="journal article" date="2012" name="Stand. Genomic Sci.">
        <title>Complete genome sequence of Liberibacter crescens BT-1.</title>
        <authorList>
            <person name="Leonard M.T."/>
            <person name="Fagen J.R."/>
            <person name="Davis-Richardson A.G."/>
            <person name="Davis M.J."/>
            <person name="Triplett E.W."/>
        </authorList>
    </citation>
    <scope>NUCLEOTIDE SEQUENCE [LARGE SCALE GENOMIC DNA]</scope>
    <source>
        <strain evidence="1 2">BT-1</strain>
    </source>
</reference>
<protein>
    <submittedName>
        <fullName evidence="1">Uncharacterized protein</fullName>
    </submittedName>
</protein>
<sequence>MYHIRYNNYSIKGFLKIIKEIGTPSIFSNEQDKAIYKKTLNRESQKTTI</sequence>
<dbReference type="PATRIC" id="fig|1215343.11.peg.298"/>
<accession>L0EV58</accession>
<evidence type="ECO:0000313" key="1">
    <source>
        <dbReference type="EMBL" id="AGA64281.1"/>
    </source>
</evidence>
<organism evidence="1 2">
    <name type="scientific">Liberibacter crescens (strain BT-1)</name>
    <dbReference type="NCBI Taxonomy" id="1215343"/>
    <lineage>
        <taxon>Bacteria</taxon>
        <taxon>Pseudomonadati</taxon>
        <taxon>Pseudomonadota</taxon>
        <taxon>Alphaproteobacteria</taxon>
        <taxon>Hyphomicrobiales</taxon>
        <taxon>Rhizobiaceae</taxon>
        <taxon>Liberibacter</taxon>
    </lineage>
</organism>
<keyword evidence="2" id="KW-1185">Reference proteome</keyword>
<evidence type="ECO:0000313" key="2">
    <source>
        <dbReference type="Proteomes" id="UP000010799"/>
    </source>
</evidence>
<gene>
    <name evidence="1" type="ordered locus">B488_02880</name>
</gene>
<dbReference type="EMBL" id="CP003789">
    <property type="protein sequence ID" value="AGA64281.1"/>
    <property type="molecule type" value="Genomic_DNA"/>
</dbReference>
<dbReference type="Proteomes" id="UP000010799">
    <property type="component" value="Chromosome"/>
</dbReference>